<accession>A0A2P8H4Y2</accession>
<dbReference type="InterPro" id="IPR002711">
    <property type="entry name" value="HNH"/>
</dbReference>
<dbReference type="RefSeq" id="WP_106589978.1">
    <property type="nucleotide sequence ID" value="NZ_PYAV01000020.1"/>
</dbReference>
<dbReference type="InterPro" id="IPR021835">
    <property type="entry name" value="DUF3427"/>
</dbReference>
<feature type="domain" description="DUF3427" evidence="2">
    <location>
        <begin position="2"/>
        <end position="113"/>
    </location>
</feature>
<gene>
    <name evidence="3" type="ORF">B0H94_12023</name>
</gene>
<dbReference type="AlphaFoldDB" id="A0A2P8H4Y2"/>
<organism evidence="3 4">
    <name type="scientific">Salsuginibacillus halophilus</name>
    <dbReference type="NCBI Taxonomy" id="517424"/>
    <lineage>
        <taxon>Bacteria</taxon>
        <taxon>Bacillati</taxon>
        <taxon>Bacillota</taxon>
        <taxon>Bacilli</taxon>
        <taxon>Bacillales</taxon>
        <taxon>Bacillaceae</taxon>
        <taxon>Salsuginibacillus</taxon>
    </lineage>
</organism>
<evidence type="ECO:0000259" key="1">
    <source>
        <dbReference type="Pfam" id="PF01844"/>
    </source>
</evidence>
<protein>
    <submittedName>
        <fullName evidence="3">5-methylcytosine-specific restriction protein A</fullName>
    </submittedName>
</protein>
<proteinExistence type="predicted"/>
<sequence length="250" mass="28826">MFQVNHQYTKKDIYDVLGVPKERQAGNWNTGYTSYDNHSFIFANVDTISRTGHDHNNHFHGEDLIWYGKKGSHPAQPSIQKLTATDFKTHLFVRRDSSNTAFIYLGEVVPKKIEGENPVKIIWCATTDLEEDVSESEQGGNNSSVSVYREGKTKRASVNIYERNPLARAECLNYYGYNCVVCDFNFERVYGEIGKNYIHVHHLYPLKDIGNEHEVHPIKDLRPVCPNCHAMLHKKRDLYSIEELQAILNH</sequence>
<dbReference type="GO" id="GO:0008270">
    <property type="term" value="F:zinc ion binding"/>
    <property type="evidence" value="ECO:0007669"/>
    <property type="project" value="InterPro"/>
</dbReference>
<keyword evidence="4" id="KW-1185">Reference proteome</keyword>
<name>A0A2P8H4Y2_9BACI</name>
<dbReference type="EMBL" id="PYAV01000020">
    <property type="protein sequence ID" value="PSL41277.1"/>
    <property type="molecule type" value="Genomic_DNA"/>
</dbReference>
<dbReference type="OrthoDB" id="9779761at2"/>
<reference evidence="3 4" key="1">
    <citation type="submission" date="2018-03" db="EMBL/GenBank/DDBJ databases">
        <title>Genomic Encyclopedia of Type Strains, Phase III (KMG-III): the genomes of soil and plant-associated and newly described type strains.</title>
        <authorList>
            <person name="Whitman W."/>
        </authorList>
    </citation>
    <scope>NUCLEOTIDE SEQUENCE [LARGE SCALE GENOMIC DNA]</scope>
    <source>
        <strain evidence="3 4">CGMCC 1.07653</strain>
    </source>
</reference>
<dbReference type="GO" id="GO:0003676">
    <property type="term" value="F:nucleic acid binding"/>
    <property type="evidence" value="ECO:0007669"/>
    <property type="project" value="InterPro"/>
</dbReference>
<dbReference type="Gene3D" id="1.10.30.50">
    <property type="match status" value="1"/>
</dbReference>
<dbReference type="Pfam" id="PF11907">
    <property type="entry name" value="DUF3427"/>
    <property type="match status" value="1"/>
</dbReference>
<dbReference type="Proteomes" id="UP000242310">
    <property type="component" value="Unassembled WGS sequence"/>
</dbReference>
<dbReference type="GO" id="GO:0004519">
    <property type="term" value="F:endonuclease activity"/>
    <property type="evidence" value="ECO:0007669"/>
    <property type="project" value="InterPro"/>
</dbReference>
<comment type="caution">
    <text evidence="3">The sequence shown here is derived from an EMBL/GenBank/DDBJ whole genome shotgun (WGS) entry which is preliminary data.</text>
</comment>
<evidence type="ECO:0000313" key="4">
    <source>
        <dbReference type="Proteomes" id="UP000242310"/>
    </source>
</evidence>
<feature type="domain" description="HNH" evidence="1">
    <location>
        <begin position="179"/>
        <end position="235"/>
    </location>
</feature>
<evidence type="ECO:0000313" key="3">
    <source>
        <dbReference type="EMBL" id="PSL41277.1"/>
    </source>
</evidence>
<dbReference type="InterPro" id="IPR003615">
    <property type="entry name" value="HNH_nuc"/>
</dbReference>
<dbReference type="CDD" id="cd00085">
    <property type="entry name" value="HNHc"/>
    <property type="match status" value="1"/>
</dbReference>
<dbReference type="Pfam" id="PF01844">
    <property type="entry name" value="HNH"/>
    <property type="match status" value="1"/>
</dbReference>
<evidence type="ECO:0000259" key="2">
    <source>
        <dbReference type="Pfam" id="PF11907"/>
    </source>
</evidence>